<dbReference type="EC" id="2.1.1.-" evidence="2"/>
<comment type="caution">
    <text evidence="2">The sequence shown here is derived from an EMBL/GenBank/DDBJ whole genome shotgun (WGS) entry which is preliminary data.</text>
</comment>
<dbReference type="SUPFAM" id="SSF53335">
    <property type="entry name" value="S-adenosyl-L-methionine-dependent methyltransferases"/>
    <property type="match status" value="1"/>
</dbReference>
<keyword evidence="1 2" id="KW-0808">Transferase</keyword>
<dbReference type="Pfam" id="PF13489">
    <property type="entry name" value="Methyltransf_23"/>
    <property type="match status" value="1"/>
</dbReference>
<name>A0ABV9WD83_9ACTN</name>
<gene>
    <name evidence="2" type="ORF">ACFPIJ_47095</name>
</gene>
<dbReference type="PANTHER" id="PTHR43861">
    <property type="entry name" value="TRANS-ACONITATE 2-METHYLTRANSFERASE-RELATED"/>
    <property type="match status" value="1"/>
</dbReference>
<dbReference type="RefSeq" id="WP_380126023.1">
    <property type="nucleotide sequence ID" value="NZ_JBHSIU010000071.1"/>
</dbReference>
<dbReference type="InterPro" id="IPR029063">
    <property type="entry name" value="SAM-dependent_MTases_sf"/>
</dbReference>
<keyword evidence="2" id="KW-0489">Methyltransferase</keyword>
<keyword evidence="3" id="KW-1185">Reference proteome</keyword>
<organism evidence="2 3">
    <name type="scientific">Dactylosporangium cerinum</name>
    <dbReference type="NCBI Taxonomy" id="1434730"/>
    <lineage>
        <taxon>Bacteria</taxon>
        <taxon>Bacillati</taxon>
        <taxon>Actinomycetota</taxon>
        <taxon>Actinomycetes</taxon>
        <taxon>Micromonosporales</taxon>
        <taxon>Micromonosporaceae</taxon>
        <taxon>Dactylosporangium</taxon>
    </lineage>
</organism>
<protein>
    <submittedName>
        <fullName evidence="2">Class I SAM-dependent methyltransferase</fullName>
        <ecNumber evidence="2">2.1.1.-</ecNumber>
    </submittedName>
</protein>
<evidence type="ECO:0000256" key="1">
    <source>
        <dbReference type="ARBA" id="ARBA00022679"/>
    </source>
</evidence>
<dbReference type="EMBL" id="JBHSIU010000071">
    <property type="protein sequence ID" value="MFC5005387.1"/>
    <property type="molecule type" value="Genomic_DNA"/>
</dbReference>
<dbReference type="CDD" id="cd02440">
    <property type="entry name" value="AdoMet_MTases"/>
    <property type="match status" value="1"/>
</dbReference>
<evidence type="ECO:0000313" key="2">
    <source>
        <dbReference type="EMBL" id="MFC5005387.1"/>
    </source>
</evidence>
<dbReference type="Proteomes" id="UP001595912">
    <property type="component" value="Unassembled WGS sequence"/>
</dbReference>
<accession>A0ABV9WD83</accession>
<dbReference type="Gene3D" id="3.40.50.150">
    <property type="entry name" value="Vaccinia Virus protein VP39"/>
    <property type="match status" value="1"/>
</dbReference>
<dbReference type="GO" id="GO:0008168">
    <property type="term" value="F:methyltransferase activity"/>
    <property type="evidence" value="ECO:0007669"/>
    <property type="project" value="UniProtKB-KW"/>
</dbReference>
<sequence>MSSTTVTDGIEDRAAYALGNSADHAAVRLMALDHFLDPVTRRVIDQLPLHPGNRCLEIGPGSGSIARYLAGRVGPTGQVAAVDLDLSRITPGGDLDVYEHDIRDGLPLDGPFNLIHARLVLVHLPERYVVLRTLTDALAPGGWLVLGDFGDTPMTVYSSPSDSDTDLYTRVVYALQHVLEGHGVDMAWADATHAAMRDAGLHDVHAVEHAESWSGGSIGIRMHHANTSQTQDELLQHGITTADLDRFRELVADPGFFARSYRFVCTRGQRPLQ</sequence>
<dbReference type="GO" id="GO:0032259">
    <property type="term" value="P:methylation"/>
    <property type="evidence" value="ECO:0007669"/>
    <property type="project" value="UniProtKB-KW"/>
</dbReference>
<dbReference type="PANTHER" id="PTHR43861:SF3">
    <property type="entry name" value="PUTATIVE (AFU_ORTHOLOGUE AFUA_2G14390)-RELATED"/>
    <property type="match status" value="1"/>
</dbReference>
<reference evidence="3" key="1">
    <citation type="journal article" date="2019" name="Int. J. Syst. Evol. Microbiol.">
        <title>The Global Catalogue of Microorganisms (GCM) 10K type strain sequencing project: providing services to taxonomists for standard genome sequencing and annotation.</title>
        <authorList>
            <consortium name="The Broad Institute Genomics Platform"/>
            <consortium name="The Broad Institute Genome Sequencing Center for Infectious Disease"/>
            <person name="Wu L."/>
            <person name="Ma J."/>
        </authorList>
    </citation>
    <scope>NUCLEOTIDE SEQUENCE [LARGE SCALE GENOMIC DNA]</scope>
    <source>
        <strain evidence="3">CGMCC 4.7152</strain>
    </source>
</reference>
<evidence type="ECO:0000313" key="3">
    <source>
        <dbReference type="Proteomes" id="UP001595912"/>
    </source>
</evidence>
<proteinExistence type="predicted"/>